<sequence>MNNIDLQGSFSNTDQAARIQHRDDTVHMTQQEHTGDVVKELYDQRSKRPNELEQKEKAEVDRKYREAQERKKKKERDSQNKHRKKENRDERDRSASSGKFIDYSV</sequence>
<dbReference type="STRING" id="1313304.CALK_0674"/>
<dbReference type="Proteomes" id="UP000017148">
    <property type="component" value="Unassembled WGS sequence"/>
</dbReference>
<name>U7DDD4_9BACT</name>
<evidence type="ECO:0000313" key="2">
    <source>
        <dbReference type="EMBL" id="ERP38896.1"/>
    </source>
</evidence>
<organism evidence="2 3">
    <name type="scientific">Chitinivibrio alkaliphilus ACht1</name>
    <dbReference type="NCBI Taxonomy" id="1313304"/>
    <lineage>
        <taxon>Bacteria</taxon>
        <taxon>Pseudomonadati</taxon>
        <taxon>Fibrobacterota</taxon>
        <taxon>Chitinivibrionia</taxon>
        <taxon>Chitinivibrionales</taxon>
        <taxon>Chitinivibrionaceae</taxon>
        <taxon>Chitinivibrio</taxon>
    </lineage>
</organism>
<comment type="caution">
    <text evidence="2">The sequence shown here is derived from an EMBL/GenBank/DDBJ whole genome shotgun (WGS) entry which is preliminary data.</text>
</comment>
<protein>
    <submittedName>
        <fullName evidence="2">Uncharacterized protein</fullName>
    </submittedName>
</protein>
<keyword evidence="3" id="KW-1185">Reference proteome</keyword>
<feature type="compositionally biased region" description="Basic and acidic residues" evidence="1">
    <location>
        <begin position="33"/>
        <end position="94"/>
    </location>
</feature>
<dbReference type="EMBL" id="ASJR01000004">
    <property type="protein sequence ID" value="ERP38896.1"/>
    <property type="molecule type" value="Genomic_DNA"/>
</dbReference>
<dbReference type="RefSeq" id="WP_022636195.1">
    <property type="nucleotide sequence ID" value="NZ_ASJR01000004.1"/>
</dbReference>
<proteinExistence type="predicted"/>
<gene>
    <name evidence="2" type="ORF">CALK_0674</name>
</gene>
<feature type="region of interest" description="Disordered" evidence="1">
    <location>
        <begin position="1"/>
        <end position="105"/>
    </location>
</feature>
<dbReference type="AlphaFoldDB" id="U7DDD4"/>
<accession>U7DDD4</accession>
<feature type="compositionally biased region" description="Polar residues" evidence="1">
    <location>
        <begin position="1"/>
        <end position="15"/>
    </location>
</feature>
<reference evidence="2 3" key="1">
    <citation type="journal article" date="2013" name="Environ. Microbiol.">
        <title>Genome analysis of Chitinivibrio alkaliphilus gen. nov., sp. nov., a novel extremely haloalkaliphilic anaerobic chitinolytic bacterium from the candidate phylum Termite Group 3.</title>
        <authorList>
            <person name="Sorokin D.Y."/>
            <person name="Gumerov V.M."/>
            <person name="Rakitin A.L."/>
            <person name="Beletsky A.V."/>
            <person name="Damste J.S."/>
            <person name="Muyzer G."/>
            <person name="Mardanov A.V."/>
            <person name="Ravin N.V."/>
        </authorList>
    </citation>
    <scope>NUCLEOTIDE SEQUENCE [LARGE SCALE GENOMIC DNA]</scope>
    <source>
        <strain evidence="2 3">ACht1</strain>
    </source>
</reference>
<evidence type="ECO:0000313" key="3">
    <source>
        <dbReference type="Proteomes" id="UP000017148"/>
    </source>
</evidence>
<evidence type="ECO:0000256" key="1">
    <source>
        <dbReference type="SAM" id="MobiDB-lite"/>
    </source>
</evidence>